<dbReference type="EMBL" id="LAZR01036845">
    <property type="protein sequence ID" value="KKL23787.1"/>
    <property type="molecule type" value="Genomic_DNA"/>
</dbReference>
<comment type="caution">
    <text evidence="2">The sequence shown here is derived from an EMBL/GenBank/DDBJ whole genome shotgun (WGS) entry which is preliminary data.</text>
</comment>
<dbReference type="InterPro" id="IPR035986">
    <property type="entry name" value="PKD_dom_sf"/>
</dbReference>
<name>A0A0F9CBN3_9ZZZZ</name>
<gene>
    <name evidence="2" type="ORF">LCGC14_2421890</name>
</gene>
<organism evidence="2">
    <name type="scientific">marine sediment metagenome</name>
    <dbReference type="NCBI Taxonomy" id="412755"/>
    <lineage>
        <taxon>unclassified sequences</taxon>
        <taxon>metagenomes</taxon>
        <taxon>ecological metagenomes</taxon>
    </lineage>
</organism>
<dbReference type="SUPFAM" id="SSF49299">
    <property type="entry name" value="PKD domain"/>
    <property type="match status" value="2"/>
</dbReference>
<proteinExistence type="predicted"/>
<evidence type="ECO:0000259" key="1">
    <source>
        <dbReference type="PROSITE" id="PS50093"/>
    </source>
</evidence>
<accession>A0A0F9CBN3</accession>
<dbReference type="CDD" id="cd00146">
    <property type="entry name" value="PKD"/>
    <property type="match status" value="1"/>
</dbReference>
<dbReference type="PROSITE" id="PS50093">
    <property type="entry name" value="PKD"/>
    <property type="match status" value="2"/>
</dbReference>
<dbReference type="InterPro" id="IPR000601">
    <property type="entry name" value="PKD_dom"/>
</dbReference>
<feature type="domain" description="PKD" evidence="1">
    <location>
        <begin position="31"/>
        <end position="96"/>
    </location>
</feature>
<evidence type="ECO:0000313" key="2">
    <source>
        <dbReference type="EMBL" id="KKL23787.1"/>
    </source>
</evidence>
<feature type="non-terminal residue" evidence="2">
    <location>
        <position position="515"/>
    </location>
</feature>
<dbReference type="Pfam" id="PF18911">
    <property type="entry name" value="PKD_4"/>
    <property type="match status" value="1"/>
</dbReference>
<feature type="domain" description="PKD" evidence="1">
    <location>
        <begin position="150"/>
        <end position="194"/>
    </location>
</feature>
<protein>
    <recommendedName>
        <fullName evidence="1">PKD domain-containing protein</fullName>
    </recommendedName>
</protein>
<dbReference type="AlphaFoldDB" id="A0A0F9CBN3"/>
<dbReference type="Gene3D" id="2.60.40.10">
    <property type="entry name" value="Immunoglobulins"/>
    <property type="match status" value="2"/>
</dbReference>
<dbReference type="InterPro" id="IPR002110">
    <property type="entry name" value="Ankyrin_rpt"/>
</dbReference>
<dbReference type="SUPFAM" id="SSF48403">
    <property type="entry name" value="Ankyrin repeat"/>
    <property type="match status" value="1"/>
</dbReference>
<dbReference type="InterPro" id="IPR013783">
    <property type="entry name" value="Ig-like_fold"/>
</dbReference>
<dbReference type="InterPro" id="IPR036770">
    <property type="entry name" value="Ankyrin_rpt-contain_sf"/>
</dbReference>
<reference evidence="2" key="1">
    <citation type="journal article" date="2015" name="Nature">
        <title>Complex archaea that bridge the gap between prokaryotes and eukaryotes.</title>
        <authorList>
            <person name="Spang A."/>
            <person name="Saw J.H."/>
            <person name="Jorgensen S.L."/>
            <person name="Zaremba-Niedzwiedzka K."/>
            <person name="Martijn J."/>
            <person name="Lind A.E."/>
            <person name="van Eijk R."/>
            <person name="Schleper C."/>
            <person name="Guy L."/>
            <person name="Ettema T.J."/>
        </authorList>
    </citation>
    <scope>NUCLEOTIDE SEQUENCE</scope>
</reference>
<dbReference type="Gene3D" id="1.25.40.20">
    <property type="entry name" value="Ankyrin repeat-containing domain"/>
    <property type="match status" value="1"/>
</dbReference>
<dbReference type="SMART" id="SM00248">
    <property type="entry name" value="ANK"/>
    <property type="match status" value="4"/>
</dbReference>
<sequence length="515" mass="57242">MIEMEGVVLAIILITIIFIADFTKLGLSVDLEVDLNASPTTTDVNENIIFNWTIIGDFNSGWINFGDGNVTSLSFEEANSSLPHKYVTEGKYNVTLYGKTTGTFETTDSLVINIKNNPPQFNISLPSSAYEDELVNISVVDLVESDHDLEPGVLTYIYDFADGTQESSNQSSIIHQWKNAGEYKFSITVIDDQGALDQKYQDIQIYNQAPDAYFTFDPDGDPENFIPYYFGTYDFRGDVIGEKPQNWISKALNSVSDTIDYTKNRMFPPPSASELKEFETAVLTSDTKKVRKFLHARKYKSEFTSMLQKAVVTRQTAFIVNDPNHGASIDVIRELTIAVVRLNKEDANYSLMTAIGWGLEDAVKVMLENGALADSGVDILEYAIEVGVPQSVEHLIDAGLDPNILPSVALLDTIITSEYDIALTLIEGGIDVNSNPDTILKAIAENHLGLVQALIKAGANIHSEYYDTESSKDLIFAAIKTKNLEMIKIFLRARFGIYYSLAEEVTSGKYYRSLK</sequence>